<sequence>MSADASPRTGNRLFLKKSIAQIQKEAAKSELKRTLGPINLVSLGIGCIIGAGIFVLTGQVASAHAGPAIIFSFVLAGIACALAGLCYAELASTMPVSGSAYTYAYGTLGEVFAWIMGWLLVLEYGVAASTVAVGWSGYVVSILADFGVLFPTIMVGGEAAPQFATPLVQAVTQETGQILFQPTGTFNLVAAIGIGMVCLLLVMGVSESANVNNVIVIIKLLVLLTFVAVGLAYINPANWQPFIPPTPEGGTWDQFGVGGIFRGAAIIFFAYVGFEAVSTAAAEARNPSRDVPIGILGALIVCTIIYMIVALVMTGVVPFLELASPAPIAVAIDRMALDWANVPLAVAPGGELNLMSFLIKIGAITGLSSVMLVLCFGQTRVFYTMARDGLLPRAFALVHQKFRTPWIGTILLGVAIAVAAAFLPIGILGDLVSLGTALAFSIVCFSVIMLRIRHPELERPFRVPGGVVTATLGILACLGLAGLNFTPMIQHAMNDNPLPLTILGVYALVGAVIYAVYGFWNSKLAKGIDITEDPALSSPVEGLAGHVDNVKEDRD</sequence>
<feature type="transmembrane region" description="Helical" evidence="6">
    <location>
        <begin position="464"/>
        <end position="486"/>
    </location>
</feature>
<evidence type="ECO:0000313" key="8">
    <source>
        <dbReference type="Proteomes" id="UP000016569"/>
    </source>
</evidence>
<evidence type="ECO:0000313" key="7">
    <source>
        <dbReference type="EMBL" id="GAD59468.1"/>
    </source>
</evidence>
<protein>
    <submittedName>
        <fullName evidence="7">Amino acid transporters</fullName>
    </submittedName>
</protein>
<dbReference type="RefSeq" id="WP_021697563.1">
    <property type="nucleotide sequence ID" value="NZ_BATC01000028.1"/>
</dbReference>
<feature type="transmembrane region" description="Helical" evidence="6">
    <location>
        <begin position="100"/>
        <end position="121"/>
    </location>
</feature>
<feature type="transmembrane region" description="Helical" evidence="6">
    <location>
        <begin position="295"/>
        <end position="320"/>
    </location>
</feature>
<dbReference type="InterPro" id="IPR002293">
    <property type="entry name" value="AA/rel_permease1"/>
</dbReference>
<feature type="transmembrane region" description="Helical" evidence="6">
    <location>
        <begin position="254"/>
        <end position="274"/>
    </location>
</feature>
<dbReference type="Proteomes" id="UP000016569">
    <property type="component" value="Unassembled WGS sequence"/>
</dbReference>
<keyword evidence="5 6" id="KW-0472">Membrane</keyword>
<organism evidence="7 8">
    <name type="scientific">Brevundimonas abyssalis TAR-001</name>
    <dbReference type="NCBI Taxonomy" id="1391729"/>
    <lineage>
        <taxon>Bacteria</taxon>
        <taxon>Pseudomonadati</taxon>
        <taxon>Pseudomonadota</taxon>
        <taxon>Alphaproteobacteria</taxon>
        <taxon>Caulobacterales</taxon>
        <taxon>Caulobacteraceae</taxon>
        <taxon>Brevundimonas</taxon>
    </lineage>
</organism>
<feature type="transmembrane region" description="Helical" evidence="6">
    <location>
        <begin position="214"/>
        <end position="234"/>
    </location>
</feature>
<evidence type="ECO:0000256" key="6">
    <source>
        <dbReference type="SAM" id="Phobius"/>
    </source>
</evidence>
<evidence type="ECO:0000256" key="1">
    <source>
        <dbReference type="ARBA" id="ARBA00004141"/>
    </source>
</evidence>
<evidence type="ECO:0000256" key="4">
    <source>
        <dbReference type="ARBA" id="ARBA00022989"/>
    </source>
</evidence>
<gene>
    <name evidence="7" type="ORF">MBEBAB_1718</name>
</gene>
<keyword evidence="3 6" id="KW-0812">Transmembrane</keyword>
<keyword evidence="2" id="KW-0813">Transport</keyword>
<dbReference type="OrthoDB" id="9804700at2"/>
<reference evidence="8" key="1">
    <citation type="journal article" date="2013" name="Genome Announc.">
        <title>Draft Genome Sequence of the Dimorphic Prosthecate Bacterium Brevundimonas abyssalis TAR-001T.</title>
        <authorList>
            <person name="Tsubouchi T."/>
            <person name="Nishi S."/>
            <person name="Usui K."/>
            <person name="Shimane Y."/>
            <person name="Takaki Y."/>
            <person name="Maruyama T."/>
            <person name="Hatada Y."/>
        </authorList>
    </citation>
    <scope>NUCLEOTIDE SEQUENCE [LARGE SCALE GENOMIC DNA]</scope>
    <source>
        <strain evidence="8">TAR-001</strain>
    </source>
</reference>
<dbReference type="PANTHER" id="PTHR43243:SF4">
    <property type="entry name" value="CATIONIC AMINO ACID TRANSPORTER 4"/>
    <property type="match status" value="1"/>
</dbReference>
<dbReference type="PANTHER" id="PTHR43243">
    <property type="entry name" value="INNER MEMBRANE TRANSPORTER YGJI-RELATED"/>
    <property type="match status" value="1"/>
</dbReference>
<proteinExistence type="predicted"/>
<comment type="subcellular location">
    <subcellularLocation>
        <location evidence="1">Membrane</location>
        <topology evidence="1">Multi-pass membrane protein</topology>
    </subcellularLocation>
</comment>
<name>A0A8E0TRA4_9CAUL</name>
<dbReference type="AlphaFoldDB" id="A0A8E0TRA4"/>
<feature type="transmembrane region" description="Helical" evidence="6">
    <location>
        <begin position="38"/>
        <end position="56"/>
    </location>
</feature>
<feature type="transmembrane region" description="Helical" evidence="6">
    <location>
        <begin position="498"/>
        <end position="520"/>
    </location>
</feature>
<comment type="caution">
    <text evidence="7">The sequence shown here is derived from an EMBL/GenBank/DDBJ whole genome shotgun (WGS) entry which is preliminary data.</text>
</comment>
<feature type="transmembrane region" description="Helical" evidence="6">
    <location>
        <begin position="184"/>
        <end position="202"/>
    </location>
</feature>
<feature type="transmembrane region" description="Helical" evidence="6">
    <location>
        <begin position="431"/>
        <end position="452"/>
    </location>
</feature>
<dbReference type="EMBL" id="BATC01000028">
    <property type="protein sequence ID" value="GAD59468.1"/>
    <property type="molecule type" value="Genomic_DNA"/>
</dbReference>
<dbReference type="Pfam" id="PF13520">
    <property type="entry name" value="AA_permease_2"/>
    <property type="match status" value="1"/>
</dbReference>
<evidence type="ECO:0000256" key="2">
    <source>
        <dbReference type="ARBA" id="ARBA00022448"/>
    </source>
</evidence>
<feature type="transmembrane region" description="Helical" evidence="6">
    <location>
        <begin position="357"/>
        <end position="383"/>
    </location>
</feature>
<keyword evidence="4 6" id="KW-1133">Transmembrane helix</keyword>
<dbReference type="GO" id="GO:0015171">
    <property type="term" value="F:amino acid transmembrane transporter activity"/>
    <property type="evidence" value="ECO:0007669"/>
    <property type="project" value="TreeGrafter"/>
</dbReference>
<evidence type="ECO:0000256" key="3">
    <source>
        <dbReference type="ARBA" id="ARBA00022692"/>
    </source>
</evidence>
<evidence type="ECO:0000256" key="5">
    <source>
        <dbReference type="ARBA" id="ARBA00023136"/>
    </source>
</evidence>
<dbReference type="PIRSF" id="PIRSF006060">
    <property type="entry name" value="AA_transporter"/>
    <property type="match status" value="1"/>
</dbReference>
<keyword evidence="8" id="KW-1185">Reference proteome</keyword>
<feature type="transmembrane region" description="Helical" evidence="6">
    <location>
        <begin position="404"/>
        <end position="425"/>
    </location>
</feature>
<dbReference type="Gene3D" id="1.20.1740.10">
    <property type="entry name" value="Amino acid/polyamine transporter I"/>
    <property type="match status" value="1"/>
</dbReference>
<feature type="transmembrane region" description="Helical" evidence="6">
    <location>
        <begin position="68"/>
        <end position="88"/>
    </location>
</feature>
<accession>A0A8E0TRA4</accession>
<dbReference type="GO" id="GO:0016020">
    <property type="term" value="C:membrane"/>
    <property type="evidence" value="ECO:0007669"/>
    <property type="project" value="UniProtKB-SubCell"/>
</dbReference>